<sequence length="147" mass="14876">MGIFDKIKHAIFGGPASAAQAAPTTGAAAPTAASAQSTPATTSTASTPSSSAAAPAASPVAASVDVTAILDQAVAASGQKLDWRHSIVDLMKALKMDATLAERKELAAELHYTGDTHDSAAMNVWLHKALLKKLAENGGKVPADLMD</sequence>
<dbReference type="RefSeq" id="WP_111158224.1">
    <property type="nucleotide sequence ID" value="NZ_PCDP01000001.1"/>
</dbReference>
<gene>
    <name evidence="3" type="ORF">CPY51_01190</name>
</gene>
<keyword evidence="4" id="KW-1185">Reference proteome</keyword>
<dbReference type="Proteomes" id="UP000248925">
    <property type="component" value="Unassembled WGS sequence"/>
</dbReference>
<evidence type="ECO:0000313" key="3">
    <source>
        <dbReference type="EMBL" id="PZM16894.1"/>
    </source>
</evidence>
<reference evidence="3 4" key="1">
    <citation type="journal article" date="2018" name="Sci. Rep.">
        <title>Rhizobium tumorigenes sp. nov., a novel plant tumorigenic bacterium isolated from cane gall tumors on thornless blackberry.</title>
        <authorList>
            <person name="Kuzmanovi N."/>
            <person name="Smalla K."/>
            <person name="Gronow S."/>
            <person name="PuBawska J."/>
        </authorList>
    </citation>
    <scope>NUCLEOTIDE SEQUENCE [LARGE SCALE GENOMIC DNA]</scope>
    <source>
        <strain evidence="3 4">CCBAU 85046</strain>
    </source>
</reference>
<dbReference type="InterPro" id="IPR022016">
    <property type="entry name" value="DUF3597"/>
</dbReference>
<organism evidence="3 4">
    <name type="scientific">Rhizobium tubonense</name>
    <dbReference type="NCBI Taxonomy" id="484088"/>
    <lineage>
        <taxon>Bacteria</taxon>
        <taxon>Pseudomonadati</taxon>
        <taxon>Pseudomonadota</taxon>
        <taxon>Alphaproteobacteria</taxon>
        <taxon>Hyphomicrobiales</taxon>
        <taxon>Rhizobiaceae</taxon>
        <taxon>Rhizobium/Agrobacterium group</taxon>
        <taxon>Rhizobium</taxon>
    </lineage>
</organism>
<evidence type="ECO:0000313" key="4">
    <source>
        <dbReference type="Proteomes" id="UP000248925"/>
    </source>
</evidence>
<dbReference type="Pfam" id="PF12200">
    <property type="entry name" value="DUF3597"/>
    <property type="match status" value="1"/>
</dbReference>
<protein>
    <recommendedName>
        <fullName evidence="2">DUF3597 domain-containing protein</fullName>
    </recommendedName>
</protein>
<dbReference type="EMBL" id="PCDP01000001">
    <property type="protein sequence ID" value="PZM16894.1"/>
    <property type="molecule type" value="Genomic_DNA"/>
</dbReference>
<evidence type="ECO:0000256" key="1">
    <source>
        <dbReference type="SAM" id="MobiDB-lite"/>
    </source>
</evidence>
<accession>A0A2W4DLC7</accession>
<dbReference type="AlphaFoldDB" id="A0A2W4DLC7"/>
<proteinExistence type="predicted"/>
<evidence type="ECO:0000259" key="2">
    <source>
        <dbReference type="Pfam" id="PF12200"/>
    </source>
</evidence>
<feature type="domain" description="DUF3597" evidence="2">
    <location>
        <begin position="3"/>
        <end position="142"/>
    </location>
</feature>
<comment type="caution">
    <text evidence="3">The sequence shown here is derived from an EMBL/GenBank/DDBJ whole genome shotgun (WGS) entry which is preliminary data.</text>
</comment>
<feature type="region of interest" description="Disordered" evidence="1">
    <location>
        <begin position="29"/>
        <end position="57"/>
    </location>
</feature>
<dbReference type="OrthoDB" id="9812045at2"/>
<dbReference type="SUPFAM" id="SSF158634">
    <property type="entry name" value="RPA2825-like"/>
    <property type="match status" value="1"/>
</dbReference>
<name>A0A2W4DLC7_9HYPH</name>